<sequence>QKEPSKDSQKSEKYTYEYYEVLNNGSEDTPNVEIKYKDKNGKSHLQKTDLEHVYEHILNDGNKKPYIIKDGKKIHVYRPPYMIYGDDDIEGQVTAKDEVSKE</sequence>
<reference evidence="1" key="1">
    <citation type="submission" date="2017-12" db="EMBL/GenBank/DDBJ databases">
        <title>FDA Database for Regulatory Grade Microbial Sequences (FDA-ARGOS): Supporting development and validation of Infectious Disease Dx tests.</title>
        <authorList>
            <person name="Campos J."/>
            <person name="Goldberg B."/>
            <person name="Tallon L."/>
            <person name="Sadzewicz L."/>
            <person name="Sengamalay N."/>
            <person name="Ott S."/>
            <person name="Godinez A."/>
            <person name="Nagaraj S."/>
            <person name="Vavikolanu K."/>
            <person name="Aluvathingal J."/>
            <person name="Nadendla S."/>
            <person name="Nandy P."/>
            <person name="Hobson J."/>
            <person name="Sichtig H."/>
        </authorList>
    </citation>
    <scope>NUCLEOTIDE SEQUENCE</scope>
    <source>
        <strain evidence="1">FDAARGOS_136</strain>
        <plasmid evidence="1">unnamed</plasmid>
    </source>
</reference>
<accession>A0A2L0AQI8</accession>
<proteinExistence type="predicted"/>
<feature type="non-terminal residue" evidence="1">
    <location>
        <position position="1"/>
    </location>
</feature>
<dbReference type="AlphaFoldDB" id="A0A2L0AQI8"/>
<name>A0A2L0AQI8_STAHO</name>
<gene>
    <name evidence="1" type="ORF">AL495_11355</name>
</gene>
<protein>
    <submittedName>
        <fullName evidence="1">Uncharacterized protein</fullName>
    </submittedName>
</protein>
<dbReference type="RefSeq" id="WP_104993124.1">
    <property type="nucleotide sequence ID" value="NZ_CP014108.1"/>
</dbReference>
<evidence type="ECO:0000313" key="1">
    <source>
        <dbReference type="EMBL" id="AUW64031.1"/>
    </source>
</evidence>
<geneLocation type="plasmid" evidence="1">
    <name>unnamed</name>
</geneLocation>
<dbReference type="EMBL" id="CP014108">
    <property type="protein sequence ID" value="AUW64031.1"/>
    <property type="molecule type" value="Genomic_DNA"/>
</dbReference>
<keyword evidence="1" id="KW-0614">Plasmid</keyword>
<organism evidence="1">
    <name type="scientific">Staphylococcus hominis</name>
    <dbReference type="NCBI Taxonomy" id="1290"/>
    <lineage>
        <taxon>Bacteria</taxon>
        <taxon>Bacillati</taxon>
        <taxon>Bacillota</taxon>
        <taxon>Bacilli</taxon>
        <taxon>Bacillales</taxon>
        <taxon>Staphylococcaceae</taxon>
        <taxon>Staphylococcus</taxon>
    </lineage>
</organism>